<dbReference type="Gene3D" id="3.40.50.150">
    <property type="entry name" value="Vaccinia Virus protein VP39"/>
    <property type="match status" value="1"/>
</dbReference>
<proteinExistence type="inferred from homology"/>
<evidence type="ECO:0000256" key="1">
    <source>
        <dbReference type="ARBA" id="ARBA00008361"/>
    </source>
</evidence>
<comment type="similarity">
    <text evidence="1">Belongs to the methyltransferase superfamily.</text>
</comment>
<evidence type="ECO:0000256" key="2">
    <source>
        <dbReference type="ARBA" id="ARBA00022603"/>
    </source>
</evidence>
<gene>
    <name evidence="5" type="ORF">ABK249_22075</name>
</gene>
<dbReference type="PANTHER" id="PTHR44942">
    <property type="entry name" value="METHYLTRANSF_11 DOMAIN-CONTAINING PROTEIN"/>
    <property type="match status" value="1"/>
</dbReference>
<name>A0ABV0M972_9HYPH</name>
<comment type="caution">
    <text evidence="5">The sequence shown here is derived from an EMBL/GenBank/DDBJ whole genome shotgun (WGS) entry which is preliminary data.</text>
</comment>
<dbReference type="Pfam" id="PF08241">
    <property type="entry name" value="Methyltransf_11"/>
    <property type="match status" value="1"/>
</dbReference>
<protein>
    <submittedName>
        <fullName evidence="5">Class I SAM-dependent methyltransferase</fullName>
    </submittedName>
</protein>
<dbReference type="GO" id="GO:0032259">
    <property type="term" value="P:methylation"/>
    <property type="evidence" value="ECO:0007669"/>
    <property type="project" value="UniProtKB-KW"/>
</dbReference>
<dbReference type="GO" id="GO:0008168">
    <property type="term" value="F:methyltransferase activity"/>
    <property type="evidence" value="ECO:0007669"/>
    <property type="project" value="UniProtKB-KW"/>
</dbReference>
<dbReference type="CDD" id="cd02440">
    <property type="entry name" value="AdoMet_MTases"/>
    <property type="match status" value="1"/>
</dbReference>
<dbReference type="InterPro" id="IPR029063">
    <property type="entry name" value="SAM-dependent_MTases_sf"/>
</dbReference>
<accession>A0ABV0M972</accession>
<dbReference type="InterPro" id="IPR013216">
    <property type="entry name" value="Methyltransf_11"/>
</dbReference>
<reference evidence="5 6" key="1">
    <citation type="submission" date="2024-05" db="EMBL/GenBank/DDBJ databases">
        <title>Neorhizobium sp. Rsf11, a plant growth promoting and heavy metal resistant PAH-degrader.</title>
        <authorList>
            <person name="Golubev S.N."/>
            <person name="Muratova A.Y."/>
            <person name="Markelova M.I."/>
        </authorList>
    </citation>
    <scope>NUCLEOTIDE SEQUENCE [LARGE SCALE GENOMIC DNA]</scope>
    <source>
        <strain evidence="5 6">Rsf11</strain>
    </source>
</reference>
<evidence type="ECO:0000313" key="6">
    <source>
        <dbReference type="Proteomes" id="UP001496627"/>
    </source>
</evidence>
<evidence type="ECO:0000313" key="5">
    <source>
        <dbReference type="EMBL" id="MEQ1407615.1"/>
    </source>
</evidence>
<dbReference type="InterPro" id="IPR051052">
    <property type="entry name" value="Diverse_substrate_MTase"/>
</dbReference>
<organism evidence="5 6">
    <name type="scientific">Neorhizobium phenanthreniclasticum</name>
    <dbReference type="NCBI Taxonomy" id="3157917"/>
    <lineage>
        <taxon>Bacteria</taxon>
        <taxon>Pseudomonadati</taxon>
        <taxon>Pseudomonadota</taxon>
        <taxon>Alphaproteobacteria</taxon>
        <taxon>Hyphomicrobiales</taxon>
        <taxon>Rhizobiaceae</taxon>
        <taxon>Rhizobium/Agrobacterium group</taxon>
        <taxon>Neorhizobium</taxon>
    </lineage>
</organism>
<dbReference type="PANTHER" id="PTHR44942:SF4">
    <property type="entry name" value="METHYLTRANSFERASE TYPE 11 DOMAIN-CONTAINING PROTEIN"/>
    <property type="match status" value="1"/>
</dbReference>
<dbReference type="Proteomes" id="UP001496627">
    <property type="component" value="Unassembled WGS sequence"/>
</dbReference>
<keyword evidence="6" id="KW-1185">Reference proteome</keyword>
<keyword evidence="2 5" id="KW-0489">Methyltransferase</keyword>
<keyword evidence="3" id="KW-0808">Transferase</keyword>
<evidence type="ECO:0000256" key="3">
    <source>
        <dbReference type="ARBA" id="ARBA00022679"/>
    </source>
</evidence>
<dbReference type="RefSeq" id="WP_348864013.1">
    <property type="nucleotide sequence ID" value="NZ_JBEAAL010000019.1"/>
</dbReference>
<sequence>MARASQHDAWQAGDNYDRYMGRWSRQVAPRFLDWLHPARGLDWVDVGCGTGALSAAIVAGYDPKSLIGLDPSEGFLEKARLNVPDPRVEFRVGDAQMLAMPSQAADVVVSGLMLNFVPRREEALREMARVARPGGRVAFYVWDYPGGGVEFMRAFWTIAVDLDPAAQDLTENRRFPFCTRDNLAHLARQSGLAEVEDEEIEIATRFENFDDFWRPFTLGTGPAPAYCANLPADRRRKLREKLKANLPYADDGSIPFKARAWAVRGRAVE</sequence>
<feature type="domain" description="Methyltransferase type 11" evidence="4">
    <location>
        <begin position="44"/>
        <end position="139"/>
    </location>
</feature>
<dbReference type="EMBL" id="JBEAAL010000019">
    <property type="protein sequence ID" value="MEQ1407615.1"/>
    <property type="molecule type" value="Genomic_DNA"/>
</dbReference>
<evidence type="ECO:0000259" key="4">
    <source>
        <dbReference type="Pfam" id="PF08241"/>
    </source>
</evidence>
<dbReference type="SUPFAM" id="SSF53335">
    <property type="entry name" value="S-adenosyl-L-methionine-dependent methyltransferases"/>
    <property type="match status" value="1"/>
</dbReference>